<dbReference type="RefSeq" id="WP_089382196.1">
    <property type="nucleotide sequence ID" value="NZ_FZNT01000007.1"/>
</dbReference>
<reference evidence="1 2" key="1">
    <citation type="submission" date="2017-06" db="EMBL/GenBank/DDBJ databases">
        <authorList>
            <person name="Kim H.J."/>
            <person name="Triplett B.A."/>
        </authorList>
    </citation>
    <scope>NUCLEOTIDE SEQUENCE [LARGE SCALE GENOMIC DNA]</scope>
    <source>
        <strain evidence="1 2">DSM 29150</strain>
    </source>
</reference>
<protein>
    <submittedName>
        <fullName evidence="1">Uncharacterized protein</fullName>
    </submittedName>
</protein>
<evidence type="ECO:0000313" key="2">
    <source>
        <dbReference type="Proteomes" id="UP000198384"/>
    </source>
</evidence>
<name>A0A238Y0K4_9FLAO</name>
<proteinExistence type="predicted"/>
<sequence>MIHQVISSIKLLSTLKINKEQNKILAANKIEHLLNQIDFDSEVLPIDDSEELIQLLSSLNNEALTEKEVEMIQEISVTKMNLF</sequence>
<evidence type="ECO:0000313" key="1">
    <source>
        <dbReference type="EMBL" id="SNR64755.1"/>
    </source>
</evidence>
<organism evidence="1 2">
    <name type="scientific">Lutibacter agarilyticus</name>
    <dbReference type="NCBI Taxonomy" id="1109740"/>
    <lineage>
        <taxon>Bacteria</taxon>
        <taxon>Pseudomonadati</taxon>
        <taxon>Bacteroidota</taxon>
        <taxon>Flavobacteriia</taxon>
        <taxon>Flavobacteriales</taxon>
        <taxon>Flavobacteriaceae</taxon>
        <taxon>Lutibacter</taxon>
    </lineage>
</organism>
<accession>A0A238Y0K4</accession>
<keyword evidence="2" id="KW-1185">Reference proteome</keyword>
<dbReference type="EMBL" id="FZNT01000007">
    <property type="protein sequence ID" value="SNR64755.1"/>
    <property type="molecule type" value="Genomic_DNA"/>
</dbReference>
<dbReference type="Proteomes" id="UP000198384">
    <property type="component" value="Unassembled WGS sequence"/>
</dbReference>
<dbReference type="OrthoDB" id="1451836at2"/>
<gene>
    <name evidence="1" type="ORF">SAMN06265371_107213</name>
</gene>
<dbReference type="AlphaFoldDB" id="A0A238Y0K4"/>